<dbReference type="EMBL" id="AZGF01000014">
    <property type="protein sequence ID" value="KRM11793.1"/>
    <property type="molecule type" value="Genomic_DNA"/>
</dbReference>
<keyword evidence="4" id="KW-1185">Reference proteome</keyword>
<evidence type="ECO:0000313" key="4">
    <source>
        <dbReference type="Proteomes" id="UP000051820"/>
    </source>
</evidence>
<proteinExistence type="predicted"/>
<evidence type="ECO:0000256" key="2">
    <source>
        <dbReference type="SAM" id="Phobius"/>
    </source>
</evidence>
<keyword evidence="2" id="KW-0472">Membrane</keyword>
<evidence type="ECO:0000313" key="3">
    <source>
        <dbReference type="EMBL" id="KRM11793.1"/>
    </source>
</evidence>
<evidence type="ECO:0008006" key="5">
    <source>
        <dbReference type="Google" id="ProtNLM"/>
    </source>
</evidence>
<reference evidence="3 4" key="1">
    <citation type="journal article" date="2015" name="Genome Announc.">
        <title>Expanding the biotechnology potential of lactobacilli through comparative genomics of 213 strains and associated genera.</title>
        <authorList>
            <person name="Sun Z."/>
            <person name="Harris H.M."/>
            <person name="McCann A."/>
            <person name="Guo C."/>
            <person name="Argimon S."/>
            <person name="Zhang W."/>
            <person name="Yang X."/>
            <person name="Jeffery I.B."/>
            <person name="Cooney J.C."/>
            <person name="Kagawa T.F."/>
            <person name="Liu W."/>
            <person name="Song Y."/>
            <person name="Salvetti E."/>
            <person name="Wrobel A."/>
            <person name="Rasinkangas P."/>
            <person name="Parkhill J."/>
            <person name="Rea M.C."/>
            <person name="O'Sullivan O."/>
            <person name="Ritari J."/>
            <person name="Douillard F.P."/>
            <person name="Paul Ross R."/>
            <person name="Yang R."/>
            <person name="Briner A.E."/>
            <person name="Felis G.E."/>
            <person name="de Vos W.M."/>
            <person name="Barrangou R."/>
            <person name="Klaenhammer T.R."/>
            <person name="Caufield P.W."/>
            <person name="Cui Y."/>
            <person name="Zhang H."/>
            <person name="O'Toole P.W."/>
        </authorList>
    </citation>
    <scope>NUCLEOTIDE SEQUENCE [LARGE SCALE GENOMIC DNA]</scope>
    <source>
        <strain evidence="3 4">DSM 5007</strain>
    </source>
</reference>
<dbReference type="Proteomes" id="UP000051820">
    <property type="component" value="Unassembled WGS sequence"/>
</dbReference>
<keyword evidence="2" id="KW-1133">Transmembrane helix</keyword>
<organism evidence="3 4">
    <name type="scientific">Paucilactobacillus suebicus DSM 5007 = KCTC 3549</name>
    <dbReference type="NCBI Taxonomy" id="1423807"/>
    <lineage>
        <taxon>Bacteria</taxon>
        <taxon>Bacillati</taxon>
        <taxon>Bacillota</taxon>
        <taxon>Bacilli</taxon>
        <taxon>Lactobacillales</taxon>
        <taxon>Lactobacillaceae</taxon>
        <taxon>Paucilactobacillus</taxon>
    </lineage>
</organism>
<accession>A0A0R1W1N4</accession>
<protein>
    <recommendedName>
        <fullName evidence="5">Gram-positive cocci surface proteins LPxTG domain-containing protein</fullName>
    </recommendedName>
</protein>
<sequence length="62" mass="6571">MKTVSLAKTTNKESTKATAKKTGSGEELPQTSDQKQSSVWGLLALAFTGLFGLSKLGAKKNR</sequence>
<dbReference type="AlphaFoldDB" id="A0A0R1W1N4"/>
<gene>
    <name evidence="3" type="ORF">FD16_GL000462</name>
</gene>
<evidence type="ECO:0000256" key="1">
    <source>
        <dbReference type="SAM" id="MobiDB-lite"/>
    </source>
</evidence>
<comment type="caution">
    <text evidence="3">The sequence shown here is derived from an EMBL/GenBank/DDBJ whole genome shotgun (WGS) entry which is preliminary data.</text>
</comment>
<dbReference type="PATRIC" id="fig|1423807.3.peg.470"/>
<feature type="transmembrane region" description="Helical" evidence="2">
    <location>
        <begin position="39"/>
        <end position="58"/>
    </location>
</feature>
<keyword evidence="2" id="KW-0812">Transmembrane</keyword>
<feature type="region of interest" description="Disordered" evidence="1">
    <location>
        <begin position="1"/>
        <end position="35"/>
    </location>
</feature>
<name>A0A0R1W1N4_9LACO</name>